<feature type="domain" description="LysM" evidence="2">
    <location>
        <begin position="100"/>
        <end position="144"/>
    </location>
</feature>
<reference evidence="3 4" key="1">
    <citation type="submission" date="2018-04" db="EMBL/GenBank/DDBJ databases">
        <authorList>
            <person name="Go L.Y."/>
            <person name="Mitchell J.A."/>
        </authorList>
    </citation>
    <scope>NUCLEOTIDE SEQUENCE [LARGE SCALE GENOMIC DNA]</scope>
    <source>
        <strain evidence="3">ULC066bin1</strain>
    </source>
</reference>
<dbReference type="SMART" id="SM00257">
    <property type="entry name" value="LysM"/>
    <property type="match status" value="3"/>
</dbReference>
<dbReference type="PANTHER" id="PTHR21666:SF270">
    <property type="entry name" value="MUREIN HYDROLASE ACTIVATOR ENVC"/>
    <property type="match status" value="1"/>
</dbReference>
<dbReference type="InterPro" id="IPR050570">
    <property type="entry name" value="Cell_wall_metabolism_enzyme"/>
</dbReference>
<feature type="coiled-coil region" evidence="1">
    <location>
        <begin position="630"/>
        <end position="672"/>
    </location>
</feature>
<protein>
    <recommendedName>
        <fullName evidence="2">LysM domain-containing protein</fullName>
    </recommendedName>
</protein>
<organism evidence="3 4">
    <name type="scientific">Pseudanabaena frigida</name>
    <dbReference type="NCBI Taxonomy" id="945775"/>
    <lineage>
        <taxon>Bacteria</taxon>
        <taxon>Bacillati</taxon>
        <taxon>Cyanobacteriota</taxon>
        <taxon>Cyanophyceae</taxon>
        <taxon>Pseudanabaenales</taxon>
        <taxon>Pseudanabaenaceae</taxon>
        <taxon>Pseudanabaena</taxon>
    </lineage>
</organism>
<sequence>MKKISSKDEDLTTNVSLALGEKVSSLKVRRSLAVLGFALSAGTVGVLVNQQSVNNSLKATPVAASSRTLTDVMAQNQDRKYEMARTAIASGAWDTAQGVIIHEVREDETLWKLTQVYQVDAAAIAASNGISANTDLQPGMKLMIPPVNGLVHKVKPGDTLEAISNYYNVPKSEIIKVTSLTSGDFLAIDQPLVIPGNVTTLMQVKEGHVKRQLLAEKERLTQRLQELEGKKAVATLASTGSRANVAENTISKQPKYASYKVQNGDTIETIARRYGITQKSIIEANTLENPQWLELNQELKLPQERNLPVVQTIASSNEKPTKDISAPVSELALTVNGSSAINPSSVATKEAGQQVRVVAATPIILANTQATKIAVANRVSPWNGLLQLAGTETANLPTVPAQEQSASLQAKANAIQPSLPVASEPALKVAVALFPFAPDQLFNELGGSNLKKNSAMSSTALNLPARSIATPSIPSVSASEQYSTTRTAPIEANSSQPVAEPRVQLSVKLATALSIPQIPTALVSEQRVSLRSTPAEVQNQPVAEPNVKSAPVAAVLAPSIPAIRAIEQNISPNSQPISSVSQPASEPNVQIPAKLSANLAPKIPATESVELQTAINSKPNQVALLPDSESRMTSLEVKRLESEVDRLNSKVRDAEIKEAARKAEEARKLEATRIAAANLNGAPNPDRSFDANRSAIANPGDRSGVTPQLPQLTASAYLPDVQDYGLSTGFIWPADGVLTSGFGWRWGRVHQGIDIAAPIGTPVLAAATGVVDYAGWSDGGYGNMIDIRHPDGTITRYGHLNEIFVKEGQSVGQGQSIAAMGSTGFSTGPHLHFEIRPNGGSAIDPMAFLASAKR</sequence>
<evidence type="ECO:0000313" key="3">
    <source>
        <dbReference type="EMBL" id="PZO40812.1"/>
    </source>
</evidence>
<evidence type="ECO:0000259" key="2">
    <source>
        <dbReference type="PROSITE" id="PS51782"/>
    </source>
</evidence>
<dbReference type="Pfam" id="PF01551">
    <property type="entry name" value="Peptidase_M23"/>
    <property type="match status" value="1"/>
</dbReference>
<dbReference type="AlphaFoldDB" id="A0A2W4W8R3"/>
<dbReference type="Pfam" id="PF01476">
    <property type="entry name" value="LysM"/>
    <property type="match status" value="3"/>
</dbReference>
<keyword evidence="1" id="KW-0175">Coiled coil</keyword>
<evidence type="ECO:0000256" key="1">
    <source>
        <dbReference type="SAM" id="Coils"/>
    </source>
</evidence>
<dbReference type="CDD" id="cd00118">
    <property type="entry name" value="LysM"/>
    <property type="match status" value="2"/>
</dbReference>
<evidence type="ECO:0000313" key="4">
    <source>
        <dbReference type="Proteomes" id="UP000249467"/>
    </source>
</evidence>
<dbReference type="SUPFAM" id="SSF54106">
    <property type="entry name" value="LysM domain"/>
    <property type="match status" value="3"/>
</dbReference>
<dbReference type="InterPro" id="IPR016047">
    <property type="entry name" value="M23ase_b-sheet_dom"/>
</dbReference>
<dbReference type="PANTHER" id="PTHR21666">
    <property type="entry name" value="PEPTIDASE-RELATED"/>
    <property type="match status" value="1"/>
</dbReference>
<accession>A0A2W4W8R3</accession>
<comment type="caution">
    <text evidence="3">The sequence shown here is derived from an EMBL/GenBank/DDBJ whole genome shotgun (WGS) entry which is preliminary data.</text>
</comment>
<dbReference type="CDD" id="cd12797">
    <property type="entry name" value="M23_peptidase"/>
    <property type="match status" value="1"/>
</dbReference>
<dbReference type="Gene3D" id="2.70.70.10">
    <property type="entry name" value="Glucose Permease (Domain IIA)"/>
    <property type="match status" value="1"/>
</dbReference>
<dbReference type="SUPFAM" id="SSF51261">
    <property type="entry name" value="Duplicated hybrid motif"/>
    <property type="match status" value="1"/>
</dbReference>
<dbReference type="InterPro" id="IPR018392">
    <property type="entry name" value="LysM"/>
</dbReference>
<dbReference type="InterPro" id="IPR011055">
    <property type="entry name" value="Dup_hybrid_motif"/>
</dbReference>
<dbReference type="Gene3D" id="3.10.350.10">
    <property type="entry name" value="LysM domain"/>
    <property type="match status" value="3"/>
</dbReference>
<reference evidence="3 4" key="2">
    <citation type="submission" date="2018-06" db="EMBL/GenBank/DDBJ databases">
        <title>Metagenomic assembly of (sub)arctic Cyanobacteria and their associated microbiome from non-axenic cultures.</title>
        <authorList>
            <person name="Baurain D."/>
        </authorList>
    </citation>
    <scope>NUCLEOTIDE SEQUENCE [LARGE SCALE GENOMIC DNA]</scope>
    <source>
        <strain evidence="3">ULC066bin1</strain>
    </source>
</reference>
<feature type="domain" description="LysM" evidence="2">
    <location>
        <begin position="257"/>
        <end position="301"/>
    </location>
</feature>
<dbReference type="PROSITE" id="PS51782">
    <property type="entry name" value="LYSM"/>
    <property type="match status" value="3"/>
</dbReference>
<feature type="coiled-coil region" evidence="1">
    <location>
        <begin position="210"/>
        <end position="237"/>
    </location>
</feature>
<dbReference type="EMBL" id="QBML01000013">
    <property type="protein sequence ID" value="PZO40812.1"/>
    <property type="molecule type" value="Genomic_DNA"/>
</dbReference>
<dbReference type="GO" id="GO:0004222">
    <property type="term" value="F:metalloendopeptidase activity"/>
    <property type="evidence" value="ECO:0007669"/>
    <property type="project" value="TreeGrafter"/>
</dbReference>
<dbReference type="InterPro" id="IPR036779">
    <property type="entry name" value="LysM_dom_sf"/>
</dbReference>
<name>A0A2W4W8R3_9CYAN</name>
<dbReference type="Proteomes" id="UP000249467">
    <property type="component" value="Unassembled WGS sequence"/>
</dbReference>
<feature type="domain" description="LysM" evidence="2">
    <location>
        <begin position="150"/>
        <end position="194"/>
    </location>
</feature>
<gene>
    <name evidence="3" type="ORF">DCF19_10905</name>
</gene>
<proteinExistence type="predicted"/>